<protein>
    <submittedName>
        <fullName evidence="3">Discoidin domain-containing protein</fullName>
    </submittedName>
</protein>
<dbReference type="InterPro" id="IPR008979">
    <property type="entry name" value="Galactose-bd-like_sf"/>
</dbReference>
<dbReference type="InterPro" id="IPR000421">
    <property type="entry name" value="FA58C"/>
</dbReference>
<dbReference type="InterPro" id="IPR010502">
    <property type="entry name" value="Carb-bd_dom_fam9"/>
</dbReference>
<dbReference type="PROSITE" id="PS50022">
    <property type="entry name" value="FA58C_3"/>
    <property type="match status" value="1"/>
</dbReference>
<proteinExistence type="predicted"/>
<dbReference type="GO" id="GO:0004553">
    <property type="term" value="F:hydrolase activity, hydrolyzing O-glycosyl compounds"/>
    <property type="evidence" value="ECO:0007669"/>
    <property type="project" value="InterPro"/>
</dbReference>
<dbReference type="Pfam" id="PF06452">
    <property type="entry name" value="CBM9_1"/>
    <property type="match status" value="1"/>
</dbReference>
<dbReference type="EMBL" id="JAPDIA010000002">
    <property type="protein sequence ID" value="MDG0808591.1"/>
    <property type="molecule type" value="Genomic_DNA"/>
</dbReference>
<dbReference type="GO" id="GO:0016052">
    <property type="term" value="P:carbohydrate catabolic process"/>
    <property type="evidence" value="ECO:0007669"/>
    <property type="project" value="InterPro"/>
</dbReference>
<dbReference type="Gene3D" id="2.60.120.260">
    <property type="entry name" value="Galactose-binding domain-like"/>
    <property type="match status" value="1"/>
</dbReference>
<sequence length="1153" mass="122183">MNDKRLKPALMTAFSLLLILQLVGFVFSPAVVHAADAAVYYVSQSEGDDAADGLSETTAWKTLTHVSAQTFQPGDRILLKSGDRWTGETLTLRGSGTPELPIELSSYGTGDKPLISPQMTDASAITLHNEEGWRIDGIAMEKAMMGINAEFDGVYDKRSLAFENLDIRDMDDTFNSKPNLYNHFSTGIALKGNGNASTYHLRGLTMKSIVFDNVNTPLFQGAISQYTNTAGFGTNARFKDVTIDGLTATNAKQWGFNFLFMVDATITNISAENVGMLGGTHDGVNPYGIGGIVVANSKNVVFDGVELRNIGKGSQGYDGVGFDFEGGTDASNVTLRNAVIDGIDGAGIMIFDNGGVGGTDGAHVDGATIRNFGRSPGNSSGGIKFFPNTRSTGTIQNVTVDRGDAQVPFLEGSADGFTLTNMTYLPEALKAEFVELDKATSGDWRSRFGREGYKLEKLEAKLPAYAVLSETSGASPVVLQEATSDRRALTNAQGTARSAAALVSQDKGGTLAYDLDLKDGLTHRIAFYMADWNREGMKQSVTVEDEAGHALIEPRTIENFGDGVYYVFDAAGHVVVKVTGAADSKATVSGLFFGGAKATPIMTVGKAAAKPDIDGEIGAAEWTGAEPIDMSDETQVAQGDGALIGATETDLTGTVRLMWDSFGLYLAGTVRDNEYFNPYGQGDPLNNNDVIQLTVDPMNRKTSGTSDAYIFDFVPTSGSDQSGPAAWYEHWKWGSADYRAGVKVAGKKTADGYALEAFLPWSALRKNGESFTPGPNMKLGLGVMIGDFRANGQLKGILTNFGQGENTIGDASSYRTALLTERATASANVSQGKPVIASSNNAPSSDPAMAADGDEATAWVAANGDLPQFLRVDLGRSYHLSRIEQLYLTNDPWKYTLEGSNDGTDWTMLADRSDNAVQGPSFADDVAGSYRYVRVNMIAGWGNWATMKEFKVLTDESLLISAAYAIVESARTIAGVRHGEAVDTFLSRLASVNAEIGLFRADGTTPVAGGTVEDGMKVILQSTKGQEPVVYTVNVESPFTISTSFKVGNNGHPAGLAPGELLTGMLQATNNGAAAQTVTLVTALYDDSGEDGALVNFSYRTQTLAAGETSTLTAGFKLPSAVAGFKAKLFVVSGSDFLAPTGILSEPAVLAGE</sequence>
<dbReference type="AlphaFoldDB" id="A0A9X4KQY4"/>
<dbReference type="Pfam" id="PF00754">
    <property type="entry name" value="F5_F8_type_C"/>
    <property type="match status" value="1"/>
</dbReference>
<dbReference type="Gene3D" id="2.160.20.10">
    <property type="entry name" value="Single-stranded right-handed beta-helix, Pectin lyase-like"/>
    <property type="match status" value="1"/>
</dbReference>
<evidence type="ECO:0000259" key="2">
    <source>
        <dbReference type="PROSITE" id="PS50022"/>
    </source>
</evidence>
<dbReference type="SUPFAM" id="SSF49344">
    <property type="entry name" value="CBD9-like"/>
    <property type="match status" value="1"/>
</dbReference>
<dbReference type="GO" id="GO:0030246">
    <property type="term" value="F:carbohydrate binding"/>
    <property type="evidence" value="ECO:0007669"/>
    <property type="project" value="InterPro"/>
</dbReference>
<dbReference type="Proteomes" id="UP001153404">
    <property type="component" value="Unassembled WGS sequence"/>
</dbReference>
<accession>A0A9X4KQY4</accession>
<comment type="caution">
    <text evidence="3">The sequence shown here is derived from an EMBL/GenBank/DDBJ whole genome shotgun (WGS) entry which is preliminary data.</text>
</comment>
<reference evidence="3" key="1">
    <citation type="submission" date="2022-10" db="EMBL/GenBank/DDBJ databases">
        <title>Comparative genomic analysis of Cohnella hashimotonis sp. nov., isolated from the International Space Station.</title>
        <authorList>
            <person name="Simpson A."/>
            <person name="Venkateswaran K."/>
        </authorList>
    </citation>
    <scope>NUCLEOTIDE SEQUENCE</scope>
    <source>
        <strain evidence="3">DSM 28161</strain>
    </source>
</reference>
<dbReference type="Gene3D" id="2.60.40.1190">
    <property type="match status" value="1"/>
</dbReference>
<keyword evidence="4" id="KW-1185">Reference proteome</keyword>
<feature type="compositionally biased region" description="Low complexity" evidence="1">
    <location>
        <begin position="837"/>
        <end position="850"/>
    </location>
</feature>
<evidence type="ECO:0000256" key="1">
    <source>
        <dbReference type="SAM" id="MobiDB-lite"/>
    </source>
</evidence>
<feature type="region of interest" description="Disordered" evidence="1">
    <location>
        <begin position="830"/>
        <end position="850"/>
    </location>
</feature>
<dbReference type="SUPFAM" id="SSF49785">
    <property type="entry name" value="Galactose-binding domain-like"/>
    <property type="match status" value="1"/>
</dbReference>
<gene>
    <name evidence="3" type="ORF">OMP40_03695</name>
</gene>
<dbReference type="SUPFAM" id="SSF51126">
    <property type="entry name" value="Pectin lyase-like"/>
    <property type="match status" value="1"/>
</dbReference>
<name>A0A9X4KQY4_9BACL</name>
<organism evidence="3 4">
    <name type="scientific">Cohnella rhizosphaerae</name>
    <dbReference type="NCBI Taxonomy" id="1457232"/>
    <lineage>
        <taxon>Bacteria</taxon>
        <taxon>Bacillati</taxon>
        <taxon>Bacillota</taxon>
        <taxon>Bacilli</taxon>
        <taxon>Bacillales</taxon>
        <taxon>Paenibacillaceae</taxon>
        <taxon>Cohnella</taxon>
    </lineage>
</organism>
<feature type="domain" description="F5/8 type C" evidence="2">
    <location>
        <begin position="817"/>
        <end position="955"/>
    </location>
</feature>
<dbReference type="InterPro" id="IPR006626">
    <property type="entry name" value="PbH1"/>
</dbReference>
<evidence type="ECO:0000313" key="3">
    <source>
        <dbReference type="EMBL" id="MDG0808591.1"/>
    </source>
</evidence>
<dbReference type="RefSeq" id="WP_277529276.1">
    <property type="nucleotide sequence ID" value="NZ_JAPDIA010000002.1"/>
</dbReference>
<dbReference type="SMART" id="SM00710">
    <property type="entry name" value="PbH1"/>
    <property type="match status" value="5"/>
</dbReference>
<dbReference type="InterPro" id="IPR012334">
    <property type="entry name" value="Pectin_lyas_fold"/>
</dbReference>
<evidence type="ECO:0000313" key="4">
    <source>
        <dbReference type="Proteomes" id="UP001153404"/>
    </source>
</evidence>
<dbReference type="InterPro" id="IPR011050">
    <property type="entry name" value="Pectin_lyase_fold/virulence"/>
</dbReference>